<evidence type="ECO:0000313" key="2">
    <source>
        <dbReference type="Proteomes" id="UP000789901"/>
    </source>
</evidence>
<name>A0ABN7XM86_GIGMA</name>
<gene>
    <name evidence="1" type="ORF">GMARGA_LOCUS45220</name>
</gene>
<accession>A0ABN7XM86</accession>
<feature type="non-terminal residue" evidence="1">
    <location>
        <position position="1"/>
    </location>
</feature>
<protein>
    <submittedName>
        <fullName evidence="1">2885_t:CDS:1</fullName>
    </submittedName>
</protein>
<dbReference type="Proteomes" id="UP000789901">
    <property type="component" value="Unassembled WGS sequence"/>
</dbReference>
<proteinExistence type="predicted"/>
<keyword evidence="2" id="KW-1185">Reference proteome</keyword>
<organism evidence="1 2">
    <name type="scientific">Gigaspora margarita</name>
    <dbReference type="NCBI Taxonomy" id="4874"/>
    <lineage>
        <taxon>Eukaryota</taxon>
        <taxon>Fungi</taxon>
        <taxon>Fungi incertae sedis</taxon>
        <taxon>Mucoromycota</taxon>
        <taxon>Glomeromycotina</taxon>
        <taxon>Glomeromycetes</taxon>
        <taxon>Diversisporales</taxon>
        <taxon>Gigasporaceae</taxon>
        <taxon>Gigaspora</taxon>
    </lineage>
</organism>
<evidence type="ECO:0000313" key="1">
    <source>
        <dbReference type="EMBL" id="CAG8856399.1"/>
    </source>
</evidence>
<comment type="caution">
    <text evidence="1">The sequence shown here is derived from an EMBL/GenBank/DDBJ whole genome shotgun (WGS) entry which is preliminary data.</text>
</comment>
<reference evidence="1 2" key="1">
    <citation type="submission" date="2021-06" db="EMBL/GenBank/DDBJ databases">
        <authorList>
            <person name="Kallberg Y."/>
            <person name="Tangrot J."/>
            <person name="Rosling A."/>
        </authorList>
    </citation>
    <scope>NUCLEOTIDE SEQUENCE [LARGE SCALE GENOMIC DNA]</scope>
    <source>
        <strain evidence="1 2">120-4 pot B 10/14</strain>
    </source>
</reference>
<dbReference type="EMBL" id="CAJVQB010159653">
    <property type="protein sequence ID" value="CAG8856399.1"/>
    <property type="molecule type" value="Genomic_DNA"/>
</dbReference>
<sequence>WSLIWCRGRNCGTYEVRFYSAVKSMTTSGINITDKAGIERSYKCKIDKLVVDVDFDI</sequence>